<dbReference type="Gene3D" id="3.90.550.20">
    <property type="match status" value="1"/>
</dbReference>
<dbReference type="InterPro" id="IPR051706">
    <property type="entry name" value="Glycosyltransferase_domain"/>
</dbReference>
<sequence length="229" mass="26131">MAAQIPRILHQTWKTEQIPPAMQAHAASWKQHHPDWEHRLWTDAMNRDFIRREVPGFLPVYDSYPHAIQRVDAARYFILRHHGGVFVDLDFECLRNIEPLLLDRQFVAGTEPEEHARTHGMAAIVSNAFMASVPGHPLLQRVCEQLPLDEVRHRQRDAGFSHVLHSTGPFMLTRACEAFGPAAGVAILPPALLYPLVKEADGRIGEAQLSSTQHGQAYARHHYWGSWWH</sequence>
<proteinExistence type="predicted"/>
<reference evidence="3" key="1">
    <citation type="journal article" date="2019" name="Int. J. Syst. Evol. Microbiol.">
        <title>The Global Catalogue of Microorganisms (GCM) 10K type strain sequencing project: providing services to taxonomists for standard genome sequencing and annotation.</title>
        <authorList>
            <consortium name="The Broad Institute Genomics Platform"/>
            <consortium name="The Broad Institute Genome Sequencing Center for Infectious Disease"/>
            <person name="Wu L."/>
            <person name="Ma J."/>
        </authorList>
    </citation>
    <scope>NUCLEOTIDE SEQUENCE [LARGE SCALE GENOMIC DNA]</scope>
    <source>
        <strain evidence="3">NBRC 109341</strain>
    </source>
</reference>
<name>A0ABQ6C306_9BURK</name>
<keyword evidence="1" id="KW-0808">Transferase</keyword>
<evidence type="ECO:0000256" key="1">
    <source>
        <dbReference type="ARBA" id="ARBA00022679"/>
    </source>
</evidence>
<keyword evidence="3" id="KW-1185">Reference proteome</keyword>
<dbReference type="PANTHER" id="PTHR32385:SF15">
    <property type="entry name" value="INOSITOL PHOSPHOCERAMIDE MANNOSYLTRANSFERASE 1"/>
    <property type="match status" value="1"/>
</dbReference>
<dbReference type="InterPro" id="IPR029044">
    <property type="entry name" value="Nucleotide-diphossugar_trans"/>
</dbReference>
<evidence type="ECO:0000313" key="2">
    <source>
        <dbReference type="EMBL" id="GLS14733.1"/>
    </source>
</evidence>
<organism evidence="2 3">
    <name type="scientific">Hydrogenophaga electricum</name>
    <dbReference type="NCBI Taxonomy" id="1230953"/>
    <lineage>
        <taxon>Bacteria</taxon>
        <taxon>Pseudomonadati</taxon>
        <taxon>Pseudomonadota</taxon>
        <taxon>Betaproteobacteria</taxon>
        <taxon>Burkholderiales</taxon>
        <taxon>Comamonadaceae</taxon>
        <taxon>Hydrogenophaga</taxon>
    </lineage>
</organism>
<accession>A0ABQ6C306</accession>
<dbReference type="Pfam" id="PF04488">
    <property type="entry name" value="Gly_transf_sug"/>
    <property type="match status" value="1"/>
</dbReference>
<dbReference type="InterPro" id="IPR007577">
    <property type="entry name" value="GlycoTrfase_DXD_sugar-bd_CS"/>
</dbReference>
<dbReference type="EMBL" id="BSPB01000015">
    <property type="protein sequence ID" value="GLS14733.1"/>
    <property type="molecule type" value="Genomic_DNA"/>
</dbReference>
<dbReference type="RefSeq" id="WP_284307796.1">
    <property type="nucleotide sequence ID" value="NZ_BSPB01000015.1"/>
</dbReference>
<gene>
    <name evidence="2" type="primary">sur1</name>
    <name evidence="2" type="ORF">GCM10007935_21650</name>
</gene>
<protein>
    <submittedName>
        <fullName evidence="2">Mannosyl phosphorylinositol ceramide synthase SUR1</fullName>
    </submittedName>
</protein>
<comment type="caution">
    <text evidence="2">The sequence shown here is derived from an EMBL/GenBank/DDBJ whole genome shotgun (WGS) entry which is preliminary data.</text>
</comment>
<dbReference type="PANTHER" id="PTHR32385">
    <property type="entry name" value="MANNOSYL PHOSPHORYLINOSITOL CERAMIDE SYNTHASE"/>
    <property type="match status" value="1"/>
</dbReference>
<dbReference type="Proteomes" id="UP001156903">
    <property type="component" value="Unassembled WGS sequence"/>
</dbReference>
<evidence type="ECO:0000313" key="3">
    <source>
        <dbReference type="Proteomes" id="UP001156903"/>
    </source>
</evidence>
<dbReference type="SUPFAM" id="SSF53448">
    <property type="entry name" value="Nucleotide-diphospho-sugar transferases"/>
    <property type="match status" value="1"/>
</dbReference>